<gene>
    <name evidence="6" type="ORF">GCM10009827_048680</name>
</gene>
<accession>A0ABP4LKI7</accession>
<dbReference type="Pfam" id="PF00392">
    <property type="entry name" value="GntR"/>
    <property type="match status" value="1"/>
</dbReference>
<dbReference type="Proteomes" id="UP001501470">
    <property type="component" value="Unassembled WGS sequence"/>
</dbReference>
<name>A0ABP4LKI7_9ACTN</name>
<dbReference type="SUPFAM" id="SSF46785">
    <property type="entry name" value="Winged helix' DNA-binding domain"/>
    <property type="match status" value="1"/>
</dbReference>
<evidence type="ECO:0000313" key="7">
    <source>
        <dbReference type="Proteomes" id="UP001501470"/>
    </source>
</evidence>
<dbReference type="SUPFAM" id="SSF48008">
    <property type="entry name" value="GntR ligand-binding domain-like"/>
    <property type="match status" value="1"/>
</dbReference>
<feature type="region of interest" description="Disordered" evidence="4">
    <location>
        <begin position="1"/>
        <end position="39"/>
    </location>
</feature>
<dbReference type="InterPro" id="IPR000524">
    <property type="entry name" value="Tscrpt_reg_HTH_GntR"/>
</dbReference>
<dbReference type="InterPro" id="IPR036390">
    <property type="entry name" value="WH_DNA-bd_sf"/>
</dbReference>
<dbReference type="InterPro" id="IPR036388">
    <property type="entry name" value="WH-like_DNA-bd_sf"/>
</dbReference>
<dbReference type="PANTHER" id="PTHR43537">
    <property type="entry name" value="TRANSCRIPTIONAL REGULATOR, GNTR FAMILY"/>
    <property type="match status" value="1"/>
</dbReference>
<dbReference type="SMART" id="SM00895">
    <property type="entry name" value="FCD"/>
    <property type="match status" value="1"/>
</dbReference>
<protein>
    <submittedName>
        <fullName evidence="6">GntR family transcriptional regulator</fullName>
    </submittedName>
</protein>
<keyword evidence="7" id="KW-1185">Reference proteome</keyword>
<dbReference type="Gene3D" id="1.10.10.10">
    <property type="entry name" value="Winged helix-like DNA-binding domain superfamily/Winged helix DNA-binding domain"/>
    <property type="match status" value="1"/>
</dbReference>
<feature type="compositionally biased region" description="Basic and acidic residues" evidence="4">
    <location>
        <begin position="29"/>
        <end position="39"/>
    </location>
</feature>
<dbReference type="PROSITE" id="PS50949">
    <property type="entry name" value="HTH_GNTR"/>
    <property type="match status" value="1"/>
</dbReference>
<comment type="caution">
    <text evidence="6">The sequence shown here is derived from an EMBL/GenBank/DDBJ whole genome shotgun (WGS) entry which is preliminary data.</text>
</comment>
<dbReference type="Pfam" id="PF07729">
    <property type="entry name" value="FCD"/>
    <property type="match status" value="1"/>
</dbReference>
<keyword evidence="1" id="KW-0805">Transcription regulation</keyword>
<evidence type="ECO:0000256" key="1">
    <source>
        <dbReference type="ARBA" id="ARBA00023015"/>
    </source>
</evidence>
<dbReference type="SMART" id="SM00345">
    <property type="entry name" value="HTH_GNTR"/>
    <property type="match status" value="1"/>
</dbReference>
<dbReference type="Gene3D" id="1.20.120.530">
    <property type="entry name" value="GntR ligand-binding domain-like"/>
    <property type="match status" value="1"/>
</dbReference>
<evidence type="ECO:0000313" key="6">
    <source>
        <dbReference type="EMBL" id="GAA1526151.1"/>
    </source>
</evidence>
<dbReference type="CDD" id="cd07377">
    <property type="entry name" value="WHTH_GntR"/>
    <property type="match status" value="1"/>
</dbReference>
<keyword evidence="3" id="KW-0804">Transcription</keyword>
<feature type="domain" description="HTH gntR-type" evidence="5">
    <location>
        <begin position="37"/>
        <end position="104"/>
    </location>
</feature>
<dbReference type="InterPro" id="IPR008920">
    <property type="entry name" value="TF_FadR/GntR_C"/>
</dbReference>
<evidence type="ECO:0000256" key="4">
    <source>
        <dbReference type="SAM" id="MobiDB-lite"/>
    </source>
</evidence>
<feature type="compositionally biased region" description="Basic and acidic residues" evidence="4">
    <location>
        <begin position="12"/>
        <end position="21"/>
    </location>
</feature>
<proteinExistence type="predicted"/>
<dbReference type="PANTHER" id="PTHR43537:SF39">
    <property type="entry name" value="HTH-TYPE TRANSCRIPTIONAL REGULATOR MCBR"/>
    <property type="match status" value="1"/>
</dbReference>
<reference evidence="7" key="1">
    <citation type="journal article" date="2019" name="Int. J. Syst. Evol. Microbiol.">
        <title>The Global Catalogue of Microorganisms (GCM) 10K type strain sequencing project: providing services to taxonomists for standard genome sequencing and annotation.</title>
        <authorList>
            <consortium name="The Broad Institute Genomics Platform"/>
            <consortium name="The Broad Institute Genome Sequencing Center for Infectious Disease"/>
            <person name="Wu L."/>
            <person name="Ma J."/>
        </authorList>
    </citation>
    <scope>NUCLEOTIDE SEQUENCE [LARGE SCALE GENOMIC DNA]</scope>
    <source>
        <strain evidence="7">JCM 15933</strain>
    </source>
</reference>
<dbReference type="EMBL" id="BAAAQD010000009">
    <property type="protein sequence ID" value="GAA1526151.1"/>
    <property type="molecule type" value="Genomic_DNA"/>
</dbReference>
<evidence type="ECO:0000259" key="5">
    <source>
        <dbReference type="PROSITE" id="PS50949"/>
    </source>
</evidence>
<organism evidence="6 7">
    <name type="scientific">Dactylosporangium maewongense</name>
    <dbReference type="NCBI Taxonomy" id="634393"/>
    <lineage>
        <taxon>Bacteria</taxon>
        <taxon>Bacillati</taxon>
        <taxon>Actinomycetota</taxon>
        <taxon>Actinomycetes</taxon>
        <taxon>Micromonosporales</taxon>
        <taxon>Micromonosporaceae</taxon>
        <taxon>Dactylosporangium</taxon>
    </lineage>
</organism>
<sequence>MIVRAPGPCQERNSHVQHEHSSTGPSGSADHDGPPAPSKHELAYSRIRQRILDGRYRPGHRLVLSTLARELDVSPVPVREAIRRLEAEGLVSFERNVGARVATLGDDDWVQLVEMLALLDGYAFAAAAPQMSAERIGTARGLNAQLRLEQTNERVMALHREFHRTIYGCCGNRHVIEALEWIWDRIDASRVLASLYPRLRVRAAVDEHDELLDRLERGEDDPGTLEACAREHNLNTIRAIRSAREK</sequence>
<evidence type="ECO:0000256" key="2">
    <source>
        <dbReference type="ARBA" id="ARBA00023125"/>
    </source>
</evidence>
<keyword evidence="2" id="KW-0238">DNA-binding</keyword>
<evidence type="ECO:0000256" key="3">
    <source>
        <dbReference type="ARBA" id="ARBA00023163"/>
    </source>
</evidence>
<dbReference type="InterPro" id="IPR011711">
    <property type="entry name" value="GntR_C"/>
</dbReference>